<dbReference type="Pfam" id="PF14284">
    <property type="entry name" value="PcfJ"/>
    <property type="match status" value="1"/>
</dbReference>
<dbReference type="EMBL" id="CP011307">
    <property type="protein sequence ID" value="ALP92509.1"/>
    <property type="molecule type" value="Genomic_DNA"/>
</dbReference>
<dbReference type="AlphaFoldDB" id="A0A0S2VZI6"/>
<keyword evidence="2" id="KW-1185">Reference proteome</keyword>
<gene>
    <name evidence="1" type="ORF">IB211_00113c</name>
</gene>
<dbReference type="InterPro" id="IPR025586">
    <property type="entry name" value="PcfJ"/>
</dbReference>
<sequence length="727" mass="85904">MKKKELIGLPALRATQKILSLAAADKLTMRKRYYGAYSYEYQGYERGRYIRSRIYNGILKVAIFLPEHLRMGTREPAFEIFADVKKAQFLTYDRVGNRWLTAKLDCLPWPRYVLNSSEIWIGKASYHHIKDYLGGKRGGYEGLLDYQLKVRQDALTQQYRRETDPWNADLSQIPDVPKDWERWCSKVGIPENYIFYQYSRKGADTGYCTYCEKEVLIHKPHHNQSGRCPCCRRPITYKSIGKSSYKVWTETAFMYLIQRCRDGFVIRQFSGTRSYAKAEGYRQCDLSITERRRAIYSPNNWKGRVYCWDDYRNRETRWVPSDRVYNYSYWRNYWRQDWEGVLYGKTLPTLYARELKYSGLQDAIHLLHKIDPEHYLRTLNNRPILEQLVKAGLGGLVKDLMRDDSGYEEIKMLPGAGLAKTLGIDAQEMKRLRQSQGGWDFLNWLRYEKTVGREIPNHTITWFCEQKVEPKDLNFLRGRMSPVQVCNYLRRQMRELHMKCSQVLITWDDYLAMASRLKLNMDSAAVYRVKNVKKRHDELLKFFHHDAGMAIRAGKVLKQHPHIEEIFEEIRPKYEYADQQYTILVPNRIEDVMTEGTVLSHCVGNVERYWERMERRESYVLFLRRTEETDKPYYTLEVEPNGTIRQKRTLGDNQLEDIEQASGFLRKWQKVIAKRLTAEDHALAKASKVLRMKEFEELRENQVTIRTGKLAGTPLLTVLQADLMEAA</sequence>
<accession>A0A0S2VZI6</accession>
<evidence type="ECO:0000313" key="1">
    <source>
        <dbReference type="EMBL" id="ALP92509.1"/>
    </source>
</evidence>
<name>A0A0S2VZI6_9FIRM</name>
<dbReference type="RefSeq" id="WP_058116768.1">
    <property type="nucleotide sequence ID" value="NZ_CP011307.1"/>
</dbReference>
<reference evidence="1 2" key="1">
    <citation type="journal article" date="2015" name="Nat. Commun.">
        <title>Production of butyrate from lysine and the Amadori product fructoselysine by a human gut commensal.</title>
        <authorList>
            <person name="Bui T.P."/>
            <person name="Ritari J."/>
            <person name="Boeren S."/>
            <person name="de Waard P."/>
            <person name="Plugge C.M."/>
            <person name="de Vos W.M."/>
        </authorList>
    </citation>
    <scope>NUCLEOTIDE SEQUENCE [LARGE SCALE GENOMIC DNA]</scope>
    <source>
        <strain evidence="1 2">AF211</strain>
    </source>
</reference>
<proteinExistence type="predicted"/>
<evidence type="ECO:0008006" key="3">
    <source>
        <dbReference type="Google" id="ProtNLM"/>
    </source>
</evidence>
<dbReference type="PATRIC" id="fig|1297617.4.peg.112"/>
<dbReference type="STRING" id="1297617.IB211_00113c"/>
<dbReference type="Proteomes" id="UP000064844">
    <property type="component" value="Chromosome"/>
</dbReference>
<dbReference type="KEGG" id="ibu:IB211_00113c"/>
<protein>
    <recommendedName>
        <fullName evidence="3">PcfJ-like protein</fullName>
    </recommendedName>
</protein>
<organism evidence="1 2">
    <name type="scientific">Intestinimonas butyriciproducens</name>
    <dbReference type="NCBI Taxonomy" id="1297617"/>
    <lineage>
        <taxon>Bacteria</taxon>
        <taxon>Bacillati</taxon>
        <taxon>Bacillota</taxon>
        <taxon>Clostridia</taxon>
        <taxon>Eubacteriales</taxon>
        <taxon>Intestinimonas</taxon>
    </lineage>
</organism>
<reference evidence="2" key="2">
    <citation type="submission" date="2015-04" db="EMBL/GenBank/DDBJ databases">
        <title>A butyrogenic pathway from the amino acid lysine in a human gut commensal.</title>
        <authorList>
            <person name="de Vos W.M."/>
            <person name="Bui N.T.P."/>
            <person name="Plugge C.M."/>
            <person name="Ritari J."/>
        </authorList>
    </citation>
    <scope>NUCLEOTIDE SEQUENCE [LARGE SCALE GENOMIC DNA]</scope>
    <source>
        <strain evidence="2">AF211</strain>
    </source>
</reference>
<evidence type="ECO:0000313" key="2">
    <source>
        <dbReference type="Proteomes" id="UP000064844"/>
    </source>
</evidence>